<dbReference type="RefSeq" id="WP_126379439.1">
    <property type="nucleotide sequence ID" value="NZ_AP017378.1"/>
</dbReference>
<dbReference type="Pfam" id="PF13561">
    <property type="entry name" value="adh_short_C2"/>
    <property type="match status" value="1"/>
</dbReference>
<evidence type="ECO:0000256" key="1">
    <source>
        <dbReference type="ARBA" id="ARBA00006484"/>
    </source>
</evidence>
<organism evidence="2 3">
    <name type="scientific">Desulfovibrio ferrophilus</name>
    <dbReference type="NCBI Taxonomy" id="241368"/>
    <lineage>
        <taxon>Bacteria</taxon>
        <taxon>Pseudomonadati</taxon>
        <taxon>Thermodesulfobacteriota</taxon>
        <taxon>Desulfovibrionia</taxon>
        <taxon>Desulfovibrionales</taxon>
        <taxon>Desulfovibrionaceae</taxon>
        <taxon>Desulfovibrio</taxon>
    </lineage>
</organism>
<accession>A0A2Z6B0B9</accession>
<protein>
    <submittedName>
        <fullName evidence="2">3-oxoacyl-(Acyl-carrier-protein) reductase</fullName>
    </submittedName>
</protein>
<dbReference type="InterPro" id="IPR036291">
    <property type="entry name" value="NAD(P)-bd_dom_sf"/>
</dbReference>
<proteinExistence type="inferred from homology"/>
<dbReference type="Proteomes" id="UP000269883">
    <property type="component" value="Chromosome"/>
</dbReference>
<dbReference type="PANTHER" id="PTHR42760:SF135">
    <property type="entry name" value="BLL7886 PROTEIN"/>
    <property type="match status" value="1"/>
</dbReference>
<evidence type="ECO:0000313" key="3">
    <source>
        <dbReference type="Proteomes" id="UP000269883"/>
    </source>
</evidence>
<dbReference type="PRINTS" id="PR00080">
    <property type="entry name" value="SDRFAMILY"/>
</dbReference>
<gene>
    <name evidence="2" type="ORF">DFE_2188</name>
</gene>
<dbReference type="Gene3D" id="3.40.50.720">
    <property type="entry name" value="NAD(P)-binding Rossmann-like Domain"/>
    <property type="match status" value="1"/>
</dbReference>
<name>A0A2Z6B0B9_9BACT</name>
<dbReference type="OrthoDB" id="9804774at2"/>
<dbReference type="GO" id="GO:0030497">
    <property type="term" value="P:fatty acid elongation"/>
    <property type="evidence" value="ECO:0007669"/>
    <property type="project" value="TreeGrafter"/>
</dbReference>
<dbReference type="KEGG" id="dfl:DFE_2188"/>
<dbReference type="PANTHER" id="PTHR42760">
    <property type="entry name" value="SHORT-CHAIN DEHYDROGENASES/REDUCTASES FAMILY MEMBER"/>
    <property type="match status" value="1"/>
</dbReference>
<dbReference type="CDD" id="cd05233">
    <property type="entry name" value="SDR_c"/>
    <property type="match status" value="1"/>
</dbReference>
<dbReference type="PRINTS" id="PR00081">
    <property type="entry name" value="GDHRDH"/>
</dbReference>
<dbReference type="InterPro" id="IPR002347">
    <property type="entry name" value="SDR_fam"/>
</dbReference>
<sequence length="243" mass="25647">MGFKNIRFDFSGQTALVVGGSRGIGKAIVEELLAAGARVFYLSRKPGLGMDKATHLAADLTDEAQVKAAFAVIDAVAPLDIMVNSAAINFCKGNQEIGKDEWDSVLDVNLGAAFVLCREALARMVPRKFGKIVNISSIAGRHRSVVSGAHYVSSKAGMIGMTRQLAYEAAAHGVNINSHCPSQTMTDMLRESMTPEAIADLEAKIPMQRVATVADQAGPVLFLCSDAAAYITGACLDVNGGML</sequence>
<dbReference type="PROSITE" id="PS00061">
    <property type="entry name" value="ADH_SHORT"/>
    <property type="match status" value="1"/>
</dbReference>
<evidence type="ECO:0000313" key="2">
    <source>
        <dbReference type="EMBL" id="BBD08914.1"/>
    </source>
</evidence>
<dbReference type="InterPro" id="IPR020904">
    <property type="entry name" value="Sc_DH/Rdtase_CS"/>
</dbReference>
<dbReference type="GO" id="GO:0016616">
    <property type="term" value="F:oxidoreductase activity, acting on the CH-OH group of donors, NAD or NADP as acceptor"/>
    <property type="evidence" value="ECO:0007669"/>
    <property type="project" value="TreeGrafter"/>
</dbReference>
<reference evidence="2 3" key="1">
    <citation type="journal article" date="2018" name="Sci. Adv.">
        <title>Multi-heme cytochromes provide a pathway for survival in energy-limited environments.</title>
        <authorList>
            <person name="Deng X."/>
            <person name="Dohmae N."/>
            <person name="Nealson K.H."/>
            <person name="Hashimoto K."/>
            <person name="Okamoto A."/>
        </authorList>
    </citation>
    <scope>NUCLEOTIDE SEQUENCE [LARGE SCALE GENOMIC DNA]</scope>
    <source>
        <strain evidence="2 3">IS5</strain>
    </source>
</reference>
<comment type="similarity">
    <text evidence="1">Belongs to the short-chain dehydrogenases/reductases (SDR) family.</text>
</comment>
<dbReference type="FunFam" id="3.40.50.720:FF:000084">
    <property type="entry name" value="Short-chain dehydrogenase reductase"/>
    <property type="match status" value="1"/>
</dbReference>
<dbReference type="EMBL" id="AP017378">
    <property type="protein sequence ID" value="BBD08914.1"/>
    <property type="molecule type" value="Genomic_DNA"/>
</dbReference>
<keyword evidence="3" id="KW-1185">Reference proteome</keyword>
<dbReference type="SUPFAM" id="SSF51735">
    <property type="entry name" value="NAD(P)-binding Rossmann-fold domains"/>
    <property type="match status" value="1"/>
</dbReference>
<dbReference type="AlphaFoldDB" id="A0A2Z6B0B9"/>